<dbReference type="EMBL" id="BSXT01000241">
    <property type="protein sequence ID" value="GMF21939.1"/>
    <property type="molecule type" value="Genomic_DNA"/>
</dbReference>
<evidence type="ECO:0000313" key="2">
    <source>
        <dbReference type="EMBL" id="GMF21939.1"/>
    </source>
</evidence>
<proteinExistence type="predicted"/>
<evidence type="ECO:0000313" key="3">
    <source>
        <dbReference type="Proteomes" id="UP001165121"/>
    </source>
</evidence>
<feature type="region of interest" description="Disordered" evidence="1">
    <location>
        <begin position="25"/>
        <end position="131"/>
    </location>
</feature>
<dbReference type="AlphaFoldDB" id="A0A9W6WY08"/>
<accession>A0A9W6WY08</accession>
<name>A0A9W6WY08_9STRA</name>
<evidence type="ECO:0000256" key="1">
    <source>
        <dbReference type="SAM" id="MobiDB-lite"/>
    </source>
</evidence>
<comment type="caution">
    <text evidence="2">The sequence shown here is derived from an EMBL/GenBank/DDBJ whole genome shotgun (WGS) entry which is preliminary data.</text>
</comment>
<feature type="compositionally biased region" description="Polar residues" evidence="1">
    <location>
        <begin position="31"/>
        <end position="50"/>
    </location>
</feature>
<reference evidence="2" key="1">
    <citation type="submission" date="2023-04" db="EMBL/GenBank/DDBJ databases">
        <title>Phytophthora fragariaefolia NBRC 109709.</title>
        <authorList>
            <person name="Ichikawa N."/>
            <person name="Sato H."/>
            <person name="Tonouchi N."/>
        </authorList>
    </citation>
    <scope>NUCLEOTIDE SEQUENCE</scope>
    <source>
        <strain evidence="2">NBRC 109709</strain>
    </source>
</reference>
<dbReference type="Proteomes" id="UP001165121">
    <property type="component" value="Unassembled WGS sequence"/>
</dbReference>
<protein>
    <submittedName>
        <fullName evidence="2">Unnamed protein product</fullName>
    </submittedName>
</protein>
<gene>
    <name evidence="2" type="ORF">Pfra01_000307600</name>
</gene>
<sequence>MAGNVERDARKANVARCKAVKETKEVLAQEGVTSGSAVQDAHQMSKSGGQETAPDRAGVSMSADSKLGPDDEDKSVLDAAAQASVGGGDVVEPPVGRRVLDSPQPELEVEYVDTKKPQFGPADDVEVVGGS</sequence>
<keyword evidence="3" id="KW-1185">Reference proteome</keyword>
<organism evidence="2 3">
    <name type="scientific">Phytophthora fragariaefolia</name>
    <dbReference type="NCBI Taxonomy" id="1490495"/>
    <lineage>
        <taxon>Eukaryota</taxon>
        <taxon>Sar</taxon>
        <taxon>Stramenopiles</taxon>
        <taxon>Oomycota</taxon>
        <taxon>Peronosporomycetes</taxon>
        <taxon>Peronosporales</taxon>
        <taxon>Peronosporaceae</taxon>
        <taxon>Phytophthora</taxon>
    </lineage>
</organism>